<feature type="domain" description="PDZ" evidence="5">
    <location>
        <begin position="131"/>
        <end position="217"/>
    </location>
</feature>
<dbReference type="CDD" id="cd06683">
    <property type="entry name" value="PDZ6_GRIP1-2-like"/>
    <property type="match status" value="1"/>
</dbReference>
<dbReference type="InterPro" id="IPR041489">
    <property type="entry name" value="PDZ_6"/>
</dbReference>
<evidence type="ECO:0000256" key="3">
    <source>
        <dbReference type="ARBA" id="ARBA00022737"/>
    </source>
</evidence>
<dbReference type="InterPro" id="IPR043545">
    <property type="entry name" value="GRIP1/2"/>
</dbReference>
<feature type="domain" description="PDZ" evidence="5">
    <location>
        <begin position="417"/>
        <end position="486"/>
    </location>
</feature>
<dbReference type="SMART" id="SM00228">
    <property type="entry name" value="PDZ"/>
    <property type="match status" value="7"/>
</dbReference>
<feature type="compositionally biased region" description="Basic residues" evidence="4">
    <location>
        <begin position="367"/>
        <end position="381"/>
    </location>
</feature>
<sequence length="1178" mass="125254">MTNLIIVLLHNSILNSFSPSFSAEELLGVTVVELVKKEGSTLGIVISGGVDKGLCPSISSLRPGSVAQRCDALCAGDRVTAVNGISTSRLKHDEIVSLLRGVEDKAVLELEYTLPAFPSQSSLCVCPKVTHVTLEREAGSLGFTLRGGAHPNPLLSRPLVITYVRPGGPADREGSLKSGDRLVAVDGQSLHCATLADAQTVLNQSDSKFTVLTIEYDVSVLESVRQATGPLLVEIERPPVKELGVTLASATSRQEGEATSVVVIESIKPASIAERCGALHVGDQILAVNDTRVDGVTTTAIEVMQLLRNINSANITLEILPLSQLNCGWRLSENRVRGRGFLGPKCKTLGLHSPSPSPSGFSTLNSRHLRSRQHNHHHHAGLNRLGKADSNSTSCHDTVSLPGSYTGGVLCHTETLHITLQPDHRGYGLSVVSPDPSLPAVIISSIDPGGPADRCGCLQVGDRIVAVNHKLVALDGLSADEVTQLLLCAEGCDSGALLTLHVEFDVADSVVPSSGIFSVKLARRGHGLGITITASKSRLPGEPLVISDIRRGSVAHRTGTLQPGDKLLAIDSLRLDQCSLEDTQQILQGSSDIVTLRIQKNDTFPDVPDSHSVIYTVELARRGGPLGITIAGSEEPYEPITISGLTQGGLAEQTGALHVGDRLLAINGESLRGKPLSEAIALLQSSGDTVMLKIARTIAKPLSESCDNTLLSAGQFGPALPSVDSAVESWDSSVLEQSPPINNTSPDSHQAPEPQLTVAEVYKSESATVKRRHKVGPGDDAELSSSGQIWDSISHSSHSLESEQSGVMSEEEKVQQWNESPAFDHEAPNTKQFLNSVTISNVRSADSPLPRTDFFSGTSISSVGHKPPSGHSPSHKDVCFPADSPPCSPLPLPHYLHNNTLTHRRRCVASEDPAPHYCDETGSNVYLNVGNTGNSAVYNCGSYTHLAPGSQHLELYQVTLFKDPIYEDFGFSVSDGLYERGVYINRIRKGGPADLSTVLQPYDRILQVNETQTHDFDCCLTVPLIASAGEKLELTVARNSVCSSDNRVSCLVAATDNPGFMLGTVYVISTVGPCSVSLGQTLPWCETQTVHFSAVSLERSASVVCPKNLHGILNKKKSILGGMTATANKANVAGSSSSSLLLITMDCNGVLTWTEEEICSAQCPLTDSQNSGTITKTL</sequence>
<keyword evidence="7" id="KW-1185">Reference proteome</keyword>
<feature type="region of interest" description="Disordered" evidence="4">
    <location>
        <begin position="352"/>
        <end position="389"/>
    </location>
</feature>
<dbReference type="InterPro" id="IPR036034">
    <property type="entry name" value="PDZ_sf"/>
</dbReference>
<dbReference type="AlphaFoldDB" id="A0A6L2PLB7"/>
<gene>
    <name evidence="6" type="ORF">Cfor_09998</name>
</gene>
<feature type="compositionally biased region" description="Polar residues" evidence="4">
    <location>
        <begin position="730"/>
        <end position="748"/>
    </location>
</feature>
<feature type="domain" description="PDZ" evidence="5">
    <location>
        <begin position="232"/>
        <end position="297"/>
    </location>
</feature>
<dbReference type="PROSITE" id="PS50106">
    <property type="entry name" value="PDZ"/>
    <property type="match status" value="7"/>
</dbReference>
<feature type="compositionally biased region" description="Low complexity" evidence="4">
    <location>
        <begin position="792"/>
        <end position="805"/>
    </location>
</feature>
<dbReference type="CDD" id="cd06685">
    <property type="entry name" value="PDZ7_GRIP1-2-like"/>
    <property type="match status" value="1"/>
</dbReference>
<organism evidence="6 7">
    <name type="scientific">Coptotermes formosanus</name>
    <name type="common">Formosan subterranean termite</name>
    <dbReference type="NCBI Taxonomy" id="36987"/>
    <lineage>
        <taxon>Eukaryota</taxon>
        <taxon>Metazoa</taxon>
        <taxon>Ecdysozoa</taxon>
        <taxon>Arthropoda</taxon>
        <taxon>Hexapoda</taxon>
        <taxon>Insecta</taxon>
        <taxon>Pterygota</taxon>
        <taxon>Neoptera</taxon>
        <taxon>Polyneoptera</taxon>
        <taxon>Dictyoptera</taxon>
        <taxon>Blattodea</taxon>
        <taxon>Blattoidea</taxon>
        <taxon>Termitoidae</taxon>
        <taxon>Rhinotermitidae</taxon>
        <taxon>Coptotermes</taxon>
    </lineage>
</organism>
<dbReference type="FunCoup" id="A0A6L2PLB7">
    <property type="interactions" value="78"/>
</dbReference>
<dbReference type="FunFam" id="2.30.42.10:FF:000021">
    <property type="entry name" value="Glutamate receptor interacting protein 1"/>
    <property type="match status" value="1"/>
</dbReference>
<proteinExistence type="predicted"/>
<evidence type="ECO:0000313" key="6">
    <source>
        <dbReference type="EMBL" id="GFG33381.1"/>
    </source>
</evidence>
<dbReference type="OrthoDB" id="75502at2759"/>
<feature type="domain" description="PDZ" evidence="5">
    <location>
        <begin position="616"/>
        <end position="698"/>
    </location>
</feature>
<feature type="region of interest" description="Disordered" evidence="4">
    <location>
        <begin position="728"/>
        <end position="753"/>
    </location>
</feature>
<feature type="region of interest" description="Disordered" evidence="4">
    <location>
        <begin position="767"/>
        <end position="828"/>
    </location>
</feature>
<dbReference type="Pfam" id="PF00595">
    <property type="entry name" value="PDZ"/>
    <property type="match status" value="6"/>
</dbReference>
<name>A0A6L2PLB7_COPFO</name>
<comment type="subcellular location">
    <subcellularLocation>
        <location evidence="1">Cytoplasm</location>
    </subcellularLocation>
</comment>
<dbReference type="Pfam" id="PF17820">
    <property type="entry name" value="PDZ_6"/>
    <property type="match status" value="1"/>
</dbReference>
<dbReference type="FunFam" id="2.30.42.10:FF:000035">
    <property type="entry name" value="Glutamate receptor interacting protein 1"/>
    <property type="match status" value="1"/>
</dbReference>
<evidence type="ECO:0000259" key="5">
    <source>
        <dbReference type="PROSITE" id="PS50106"/>
    </source>
</evidence>
<dbReference type="FunFam" id="2.30.42.10:FF:000023">
    <property type="entry name" value="Glutamate receptor interacting protein 1"/>
    <property type="match status" value="1"/>
</dbReference>
<dbReference type="PANTHER" id="PTHR46227">
    <property type="entry name" value="GLUTAMATE RECEPTOR-INTERACTING PROTEIN GRIP"/>
    <property type="match status" value="1"/>
</dbReference>
<feature type="domain" description="PDZ" evidence="5">
    <location>
        <begin position="957"/>
        <end position="1040"/>
    </location>
</feature>
<dbReference type="CDD" id="cd06681">
    <property type="entry name" value="PDZ2_GRIP1-2-like"/>
    <property type="match status" value="1"/>
</dbReference>
<dbReference type="Proteomes" id="UP000502823">
    <property type="component" value="Unassembled WGS sequence"/>
</dbReference>
<evidence type="ECO:0000313" key="7">
    <source>
        <dbReference type="Proteomes" id="UP000502823"/>
    </source>
</evidence>
<dbReference type="InParanoid" id="A0A6L2PLB7"/>
<dbReference type="Gene3D" id="2.30.42.10">
    <property type="match status" value="7"/>
</dbReference>
<protein>
    <recommendedName>
        <fullName evidence="5">PDZ domain-containing protein</fullName>
    </recommendedName>
</protein>
<evidence type="ECO:0000256" key="1">
    <source>
        <dbReference type="ARBA" id="ARBA00004496"/>
    </source>
</evidence>
<keyword evidence="2" id="KW-0963">Cytoplasm</keyword>
<dbReference type="PANTHER" id="PTHR46227:SF2">
    <property type="entry name" value="FI03335P"/>
    <property type="match status" value="1"/>
</dbReference>
<feature type="domain" description="PDZ" evidence="5">
    <location>
        <begin position="518"/>
        <end position="602"/>
    </location>
</feature>
<dbReference type="CDD" id="cd06682">
    <property type="entry name" value="PDZ5_GRIP1-2-like"/>
    <property type="match status" value="1"/>
</dbReference>
<dbReference type="SUPFAM" id="SSF50156">
    <property type="entry name" value="PDZ domain-like"/>
    <property type="match status" value="7"/>
</dbReference>
<dbReference type="EMBL" id="BLKM01008356">
    <property type="protein sequence ID" value="GFG33381.1"/>
    <property type="molecule type" value="Genomic_DNA"/>
</dbReference>
<accession>A0A6L2PLB7</accession>
<dbReference type="InterPro" id="IPR001478">
    <property type="entry name" value="PDZ"/>
</dbReference>
<dbReference type="GO" id="GO:0005737">
    <property type="term" value="C:cytoplasm"/>
    <property type="evidence" value="ECO:0007669"/>
    <property type="project" value="UniProtKB-SubCell"/>
</dbReference>
<evidence type="ECO:0000256" key="4">
    <source>
        <dbReference type="SAM" id="MobiDB-lite"/>
    </source>
</evidence>
<reference evidence="7" key="1">
    <citation type="submission" date="2020-01" db="EMBL/GenBank/DDBJ databases">
        <title>Draft genome sequence of the Termite Coptotermes fromosanus.</title>
        <authorList>
            <person name="Itakura S."/>
            <person name="Yosikawa Y."/>
            <person name="Umezawa K."/>
        </authorList>
    </citation>
    <scope>NUCLEOTIDE SEQUENCE [LARGE SCALE GENOMIC DNA]</scope>
</reference>
<keyword evidence="3" id="KW-0677">Repeat</keyword>
<evidence type="ECO:0000256" key="2">
    <source>
        <dbReference type="ARBA" id="ARBA00022490"/>
    </source>
</evidence>
<comment type="caution">
    <text evidence="6">The sequence shown here is derived from an EMBL/GenBank/DDBJ whole genome shotgun (WGS) entry which is preliminary data.</text>
</comment>
<dbReference type="GO" id="GO:0098887">
    <property type="term" value="P:neurotransmitter receptor transport, endosome to postsynaptic membrane"/>
    <property type="evidence" value="ECO:0007669"/>
    <property type="project" value="TreeGrafter"/>
</dbReference>
<feature type="domain" description="PDZ" evidence="5">
    <location>
        <begin position="31"/>
        <end position="114"/>
    </location>
</feature>